<dbReference type="EMBL" id="CP147846">
    <property type="protein sequence ID" value="WXG68707.1"/>
    <property type="molecule type" value="Genomic_DNA"/>
</dbReference>
<dbReference type="EC" id="3.5.-.-" evidence="1"/>
<name>A0ABZ2PL30_9NOCA</name>
<protein>
    <submittedName>
        <fullName evidence="1">Cyclase family protein</fullName>
        <ecNumber evidence="1">3.5.-.-</ecNumber>
    </submittedName>
</protein>
<dbReference type="RefSeq" id="WP_338889088.1">
    <property type="nucleotide sequence ID" value="NZ_CP147846.1"/>
</dbReference>
<evidence type="ECO:0000313" key="2">
    <source>
        <dbReference type="Proteomes" id="UP001432000"/>
    </source>
</evidence>
<dbReference type="PANTHER" id="PTHR34861">
    <property type="match status" value="1"/>
</dbReference>
<dbReference type="SUPFAM" id="SSF102198">
    <property type="entry name" value="Putative cyclase"/>
    <property type="match status" value="1"/>
</dbReference>
<sequence length="302" mass="31867">MDVLKTNGVRRTNWGRWGESDELGALNLLTPERVLAALQIPKTGKTYSLSIPIQRSGVPNFEYRGTPMRLTTMNHTDEYMAQANGGVPGVGASEDQLIMPSHTSTHMDSLCHVYSDSTIYNGYPHDSVSSYGGAAKCSIDKVGGFAGRGVLIDVAAALGTNCLAPDHVITPDELRTALAAQKVELAAGDLVLIRTGWIEAFLANPGDTMPQPGLGLDAATFLAGHDVSLVGADNSAIEAIPFDQGVYLGGHIVLLVDHGIHLVENLNLQELSADKCYEFFLSIGALKITGGTASPVTPVAIG</sequence>
<gene>
    <name evidence="1" type="ORF">WDS16_26575</name>
</gene>
<proteinExistence type="predicted"/>
<keyword evidence="2" id="KW-1185">Reference proteome</keyword>
<dbReference type="Proteomes" id="UP001432000">
    <property type="component" value="Chromosome"/>
</dbReference>
<reference evidence="1 2" key="1">
    <citation type="submission" date="2024-03" db="EMBL/GenBank/DDBJ databases">
        <title>Natural products discovery in diverse microorganisms through a two-stage MS feature dereplication strategy.</title>
        <authorList>
            <person name="Zhang R."/>
        </authorList>
    </citation>
    <scope>NUCLEOTIDE SEQUENCE [LARGE SCALE GENOMIC DNA]</scope>
    <source>
        <strain evidence="1 2">18930</strain>
    </source>
</reference>
<keyword evidence="1" id="KW-0378">Hydrolase</keyword>
<organism evidence="1 2">
    <name type="scientific">Rhodococcus sovatensis</name>
    <dbReference type="NCBI Taxonomy" id="1805840"/>
    <lineage>
        <taxon>Bacteria</taxon>
        <taxon>Bacillati</taxon>
        <taxon>Actinomycetota</taxon>
        <taxon>Actinomycetes</taxon>
        <taxon>Mycobacteriales</taxon>
        <taxon>Nocardiaceae</taxon>
        <taxon>Rhodococcus</taxon>
    </lineage>
</organism>
<dbReference type="InterPro" id="IPR037175">
    <property type="entry name" value="KFase_sf"/>
</dbReference>
<dbReference type="Pfam" id="PF04199">
    <property type="entry name" value="Cyclase"/>
    <property type="match status" value="1"/>
</dbReference>
<evidence type="ECO:0000313" key="1">
    <source>
        <dbReference type="EMBL" id="WXG68707.1"/>
    </source>
</evidence>
<dbReference type="InterPro" id="IPR007325">
    <property type="entry name" value="KFase/CYL"/>
</dbReference>
<dbReference type="Gene3D" id="3.50.30.50">
    <property type="entry name" value="Putative cyclase"/>
    <property type="match status" value="1"/>
</dbReference>
<dbReference type="GO" id="GO:0016787">
    <property type="term" value="F:hydrolase activity"/>
    <property type="evidence" value="ECO:0007669"/>
    <property type="project" value="UniProtKB-KW"/>
</dbReference>
<accession>A0ABZ2PL30</accession>
<dbReference type="PANTHER" id="PTHR34861:SF10">
    <property type="entry name" value="CYCLASE"/>
    <property type="match status" value="1"/>
</dbReference>